<organism evidence="1 2">
    <name type="scientific">Tortispora caseinolytica NRRL Y-17796</name>
    <dbReference type="NCBI Taxonomy" id="767744"/>
    <lineage>
        <taxon>Eukaryota</taxon>
        <taxon>Fungi</taxon>
        <taxon>Dikarya</taxon>
        <taxon>Ascomycota</taxon>
        <taxon>Saccharomycotina</taxon>
        <taxon>Trigonopsidomycetes</taxon>
        <taxon>Trigonopsidales</taxon>
        <taxon>Trigonopsidaceae</taxon>
        <taxon>Tortispora</taxon>
    </lineage>
</organism>
<gene>
    <name evidence="1" type="ORF">CANCADRAFT_137122</name>
</gene>
<dbReference type="Proteomes" id="UP000095023">
    <property type="component" value="Unassembled WGS sequence"/>
</dbReference>
<proteinExistence type="predicted"/>
<dbReference type="EMBL" id="KV453843">
    <property type="protein sequence ID" value="ODV89293.1"/>
    <property type="molecule type" value="Genomic_DNA"/>
</dbReference>
<evidence type="ECO:0000313" key="1">
    <source>
        <dbReference type="EMBL" id="ODV89293.1"/>
    </source>
</evidence>
<dbReference type="AlphaFoldDB" id="A0A1E4TC47"/>
<sequence length="61" mass="6946">MSICRSSYHNFTSKCVYARYSTYFNFPSGTQKLDKQKVKKIAAPTIPLWSPTRVLSRLSAA</sequence>
<evidence type="ECO:0000313" key="2">
    <source>
        <dbReference type="Proteomes" id="UP000095023"/>
    </source>
</evidence>
<accession>A0A1E4TC47</accession>
<reference evidence="2" key="1">
    <citation type="submission" date="2016-02" db="EMBL/GenBank/DDBJ databases">
        <title>Comparative genomics of biotechnologically important yeasts.</title>
        <authorList>
            <consortium name="DOE Joint Genome Institute"/>
            <person name="Riley R."/>
            <person name="Haridas S."/>
            <person name="Wolfe K.H."/>
            <person name="Lopes M.R."/>
            <person name="Hittinger C.T."/>
            <person name="Goker M."/>
            <person name="Salamov A."/>
            <person name="Wisecaver J."/>
            <person name="Long T.M."/>
            <person name="Aerts A.L."/>
            <person name="Barry K."/>
            <person name="Choi C."/>
            <person name="Clum A."/>
            <person name="Coughlan A.Y."/>
            <person name="Deshpande S."/>
            <person name="Douglass A.P."/>
            <person name="Hanson S.J."/>
            <person name="Klenk H.-P."/>
            <person name="Labutti K."/>
            <person name="Lapidus A."/>
            <person name="Lindquist E."/>
            <person name="Lipzen A."/>
            <person name="Meier-Kolthoff J.P."/>
            <person name="Ohm R.A."/>
            <person name="Otillar R.P."/>
            <person name="Pangilinan J."/>
            <person name="Peng Y."/>
            <person name="Rokas A."/>
            <person name="Rosa C.A."/>
            <person name="Scheuner C."/>
            <person name="Sibirny A.A."/>
            <person name="Slot J.C."/>
            <person name="Stielow J.B."/>
            <person name="Sun H."/>
            <person name="Kurtzman C.P."/>
            <person name="Blackwell M."/>
            <person name="Jeffries T.W."/>
            <person name="Grigoriev I.V."/>
        </authorList>
    </citation>
    <scope>NUCLEOTIDE SEQUENCE [LARGE SCALE GENOMIC DNA]</scope>
    <source>
        <strain evidence="2">NRRL Y-17796</strain>
    </source>
</reference>
<protein>
    <submittedName>
        <fullName evidence="1">Uncharacterized protein</fullName>
    </submittedName>
</protein>
<name>A0A1E4TC47_9ASCO</name>
<keyword evidence="2" id="KW-1185">Reference proteome</keyword>